<sequence length="306" mass="32667">MALFARKGFTGKVLLVTGAARGIGAGVARAYVAQGGKVALLGLEPDLLEALAAELGPAAAWWEADARDGRAMTEAIDAAAAHFGRIDHVLANAGIASYGTVRQIDEASFERVVDINVNGVYRTLHASIPHLERTRGYALVVASLAAFTNLAGLASYNASKAGAESLALATRQEVAHLGIKVGVAHPSWIDTDIVRGAEADLPTFKTIRGKLPYPANSTTTLADCVDAIVAGLRRRKTRVYVPRGVLLANWTKPLLNSPVAWLFMRPQLKRHVPDLEREVAALGRFQHAHVPLTDPKKPLEETPSTP</sequence>
<evidence type="ECO:0000313" key="4">
    <source>
        <dbReference type="Proteomes" id="UP000067689"/>
    </source>
</evidence>
<accession>A0A0U4DD18</accession>
<dbReference type="Proteomes" id="UP000067689">
    <property type="component" value="Chromosome"/>
</dbReference>
<dbReference type="InterPro" id="IPR036291">
    <property type="entry name" value="NAD(P)-bd_dom_sf"/>
</dbReference>
<dbReference type="SUPFAM" id="SSF51735">
    <property type="entry name" value="NAD(P)-binding Rossmann-fold domains"/>
    <property type="match status" value="1"/>
</dbReference>
<dbReference type="EMBL" id="CP011502">
    <property type="protein sequence ID" value="ALX05986.1"/>
    <property type="molecule type" value="Genomic_DNA"/>
</dbReference>
<dbReference type="InterPro" id="IPR002347">
    <property type="entry name" value="SDR_fam"/>
</dbReference>
<dbReference type="STRING" id="2041.AERYTH_15415"/>
<organism evidence="3 4">
    <name type="scientific">Aeromicrobium erythreum</name>
    <dbReference type="NCBI Taxonomy" id="2041"/>
    <lineage>
        <taxon>Bacteria</taxon>
        <taxon>Bacillati</taxon>
        <taxon>Actinomycetota</taxon>
        <taxon>Actinomycetes</taxon>
        <taxon>Propionibacteriales</taxon>
        <taxon>Nocardioidaceae</taxon>
        <taxon>Aeromicrobium</taxon>
    </lineage>
</organism>
<evidence type="ECO:0000256" key="2">
    <source>
        <dbReference type="ARBA" id="ARBA00023002"/>
    </source>
</evidence>
<dbReference type="PRINTS" id="PR00081">
    <property type="entry name" value="GDHRDH"/>
</dbReference>
<keyword evidence="4" id="KW-1185">Reference proteome</keyword>
<comment type="similarity">
    <text evidence="1">Belongs to the short-chain dehydrogenases/reductases (SDR) family.</text>
</comment>
<dbReference type="PANTHER" id="PTHR43391">
    <property type="entry name" value="RETINOL DEHYDROGENASE-RELATED"/>
    <property type="match status" value="1"/>
</dbReference>
<dbReference type="PROSITE" id="PS00061">
    <property type="entry name" value="ADH_SHORT"/>
    <property type="match status" value="1"/>
</dbReference>
<reference evidence="3 4" key="1">
    <citation type="journal article" date="1991" name="Int. J. Syst. Bacteriol.">
        <title>Description of the erythromycin-producing bacterium Arthrobacter sp. strain NRRL B-3381 as Aeromicrobium erythreum gen. nov., sp. nov.</title>
        <authorList>
            <person name="Miller E.S."/>
            <person name="Woese C.R."/>
            <person name="Brenner S."/>
        </authorList>
    </citation>
    <scope>NUCLEOTIDE SEQUENCE [LARGE SCALE GENOMIC DNA]</scope>
    <source>
        <strain evidence="3 4">AR18</strain>
    </source>
</reference>
<dbReference type="InterPro" id="IPR020904">
    <property type="entry name" value="Sc_DH/Rdtase_CS"/>
</dbReference>
<protein>
    <submittedName>
        <fullName evidence="3">Short-chain dehydrogenase</fullName>
    </submittedName>
</protein>
<evidence type="ECO:0000313" key="3">
    <source>
        <dbReference type="EMBL" id="ALX05986.1"/>
    </source>
</evidence>
<dbReference type="GO" id="GO:0016491">
    <property type="term" value="F:oxidoreductase activity"/>
    <property type="evidence" value="ECO:0007669"/>
    <property type="project" value="UniProtKB-KW"/>
</dbReference>
<name>A0A0U4DD18_9ACTN</name>
<dbReference type="PATRIC" id="fig|2041.4.peg.3219"/>
<keyword evidence="2" id="KW-0560">Oxidoreductase</keyword>
<dbReference type="CDD" id="cd05233">
    <property type="entry name" value="SDR_c"/>
    <property type="match status" value="1"/>
</dbReference>
<dbReference type="NCBIfam" id="NF004526">
    <property type="entry name" value="PRK05872.1"/>
    <property type="match status" value="1"/>
</dbReference>
<dbReference type="PANTHER" id="PTHR43391:SF94">
    <property type="entry name" value="OXIDOREDUCTASE-RELATED"/>
    <property type="match status" value="1"/>
</dbReference>
<dbReference type="RefSeq" id="WP_067860500.1">
    <property type="nucleotide sequence ID" value="NZ_CP011502.1"/>
</dbReference>
<dbReference type="Pfam" id="PF00106">
    <property type="entry name" value="adh_short"/>
    <property type="match status" value="1"/>
</dbReference>
<gene>
    <name evidence="3" type="ORF">AERYTH_15415</name>
</gene>
<evidence type="ECO:0000256" key="1">
    <source>
        <dbReference type="ARBA" id="ARBA00006484"/>
    </source>
</evidence>
<dbReference type="OrthoDB" id="3743899at2"/>
<dbReference type="Gene3D" id="3.40.50.720">
    <property type="entry name" value="NAD(P)-binding Rossmann-like Domain"/>
    <property type="match status" value="1"/>
</dbReference>
<dbReference type="AlphaFoldDB" id="A0A0U4DD18"/>
<proteinExistence type="inferred from homology"/>
<dbReference type="KEGG" id="aer:AERYTH_15415"/>